<evidence type="ECO:0000256" key="2">
    <source>
        <dbReference type="ARBA" id="ARBA00022857"/>
    </source>
</evidence>
<dbReference type="EMBL" id="MU006099">
    <property type="protein sequence ID" value="KAF2837602.1"/>
    <property type="molecule type" value="Genomic_DNA"/>
</dbReference>
<dbReference type="OrthoDB" id="5371740at2759"/>
<dbReference type="InterPro" id="IPR036291">
    <property type="entry name" value="NAD(P)-bd_dom_sf"/>
</dbReference>
<evidence type="ECO:0000313" key="5">
    <source>
        <dbReference type="EMBL" id="KAF2837602.1"/>
    </source>
</evidence>
<dbReference type="InterPro" id="IPR020904">
    <property type="entry name" value="Sc_DH/Rdtase_CS"/>
</dbReference>
<dbReference type="PRINTS" id="PR00080">
    <property type="entry name" value="SDRFAMILY"/>
</dbReference>
<dbReference type="PANTHER" id="PTHR43180:SF33">
    <property type="entry name" value="15-HYDROXYPROSTAGLANDIN DEHYDROGENASE [NAD(+)]-LIKE"/>
    <property type="match status" value="1"/>
</dbReference>
<evidence type="ECO:0000313" key="6">
    <source>
        <dbReference type="Proteomes" id="UP000799429"/>
    </source>
</evidence>
<gene>
    <name evidence="5" type="ORF">M501DRAFT_1025389</name>
</gene>
<keyword evidence="6" id="KW-1185">Reference proteome</keyword>
<comment type="similarity">
    <text evidence="1 4">Belongs to the short-chain dehydrogenases/reductases (SDR) family.</text>
</comment>
<dbReference type="Pfam" id="PF00106">
    <property type="entry name" value="adh_short"/>
    <property type="match status" value="1"/>
</dbReference>
<dbReference type="GO" id="GO:0016491">
    <property type="term" value="F:oxidoreductase activity"/>
    <property type="evidence" value="ECO:0007669"/>
    <property type="project" value="UniProtKB-KW"/>
</dbReference>
<dbReference type="PRINTS" id="PR00081">
    <property type="entry name" value="GDHRDH"/>
</dbReference>
<comment type="caution">
    <text evidence="5">The sequence shown here is derived from an EMBL/GenBank/DDBJ whole genome shotgun (WGS) entry which is preliminary data.</text>
</comment>
<protein>
    <submittedName>
        <fullName evidence="5">NAD(P)-binding protein</fullName>
    </submittedName>
</protein>
<proteinExistence type="inferred from homology"/>
<evidence type="ECO:0000256" key="3">
    <source>
        <dbReference type="ARBA" id="ARBA00023002"/>
    </source>
</evidence>
<name>A0A9P4S7M7_9PEZI</name>
<keyword evidence="3" id="KW-0560">Oxidoreductase</keyword>
<dbReference type="Gene3D" id="3.40.50.720">
    <property type="entry name" value="NAD(P)-binding Rossmann-like Domain"/>
    <property type="match status" value="1"/>
</dbReference>
<dbReference type="Proteomes" id="UP000799429">
    <property type="component" value="Unassembled WGS sequence"/>
</dbReference>
<dbReference type="SUPFAM" id="SSF51735">
    <property type="entry name" value="NAD(P)-binding Rossmann-fold domains"/>
    <property type="match status" value="1"/>
</dbReference>
<accession>A0A9P4S7M7</accession>
<reference evidence="5" key="1">
    <citation type="journal article" date="2020" name="Stud. Mycol.">
        <title>101 Dothideomycetes genomes: a test case for predicting lifestyles and emergence of pathogens.</title>
        <authorList>
            <person name="Haridas S."/>
            <person name="Albert R."/>
            <person name="Binder M."/>
            <person name="Bloem J."/>
            <person name="Labutti K."/>
            <person name="Salamov A."/>
            <person name="Andreopoulos B."/>
            <person name="Baker S."/>
            <person name="Barry K."/>
            <person name="Bills G."/>
            <person name="Bluhm B."/>
            <person name="Cannon C."/>
            <person name="Castanera R."/>
            <person name="Culley D."/>
            <person name="Daum C."/>
            <person name="Ezra D."/>
            <person name="Gonzalez J."/>
            <person name="Henrissat B."/>
            <person name="Kuo A."/>
            <person name="Liang C."/>
            <person name="Lipzen A."/>
            <person name="Lutzoni F."/>
            <person name="Magnuson J."/>
            <person name="Mondo S."/>
            <person name="Nolan M."/>
            <person name="Ohm R."/>
            <person name="Pangilinan J."/>
            <person name="Park H.-J."/>
            <person name="Ramirez L."/>
            <person name="Alfaro M."/>
            <person name="Sun H."/>
            <person name="Tritt A."/>
            <person name="Yoshinaga Y."/>
            <person name="Zwiers L.-H."/>
            <person name="Turgeon B."/>
            <person name="Goodwin S."/>
            <person name="Spatafora J."/>
            <person name="Crous P."/>
            <person name="Grigoriev I."/>
        </authorList>
    </citation>
    <scope>NUCLEOTIDE SEQUENCE</scope>
    <source>
        <strain evidence="5">CBS 101060</strain>
    </source>
</reference>
<dbReference type="PANTHER" id="PTHR43180">
    <property type="entry name" value="3-OXOACYL-(ACYL-CARRIER-PROTEIN) REDUCTASE (AFU_ORTHOLOGUE AFUA_6G11210)"/>
    <property type="match status" value="1"/>
</dbReference>
<dbReference type="InterPro" id="IPR002347">
    <property type="entry name" value="SDR_fam"/>
</dbReference>
<keyword evidence="2" id="KW-0521">NADP</keyword>
<organism evidence="5 6">
    <name type="scientific">Patellaria atrata CBS 101060</name>
    <dbReference type="NCBI Taxonomy" id="1346257"/>
    <lineage>
        <taxon>Eukaryota</taxon>
        <taxon>Fungi</taxon>
        <taxon>Dikarya</taxon>
        <taxon>Ascomycota</taxon>
        <taxon>Pezizomycotina</taxon>
        <taxon>Dothideomycetes</taxon>
        <taxon>Dothideomycetes incertae sedis</taxon>
        <taxon>Patellariales</taxon>
        <taxon>Patellariaceae</taxon>
        <taxon>Patellaria</taxon>
    </lineage>
</organism>
<dbReference type="AlphaFoldDB" id="A0A9P4S7M7"/>
<evidence type="ECO:0000256" key="1">
    <source>
        <dbReference type="ARBA" id="ARBA00006484"/>
    </source>
</evidence>
<sequence>MTNPRVAIITGGSSGIGLALTTHLVSQGWTTVIADLQTPPDTILGPFIHYHHTDVSSYASLKSLFSFAFSLYSRVDFVALNAGIDDRDDIFNSINLEGDVNAAAPAEPDMRTFETNLFGVYYGIKLFAHYHARNSLLTDQDGEKGGKNRVGKIIITASNVGLYPMPAAPQYCAAKHALIGLTRSLAPKAAKQGITINAVCPAIVETSIMPPLLKENIPAEIMTPMSTVIRAFEALLADGEGDGACGVAG</sequence>
<evidence type="ECO:0000256" key="4">
    <source>
        <dbReference type="RuleBase" id="RU000363"/>
    </source>
</evidence>
<dbReference type="PROSITE" id="PS00061">
    <property type="entry name" value="ADH_SHORT"/>
    <property type="match status" value="1"/>
</dbReference>